<dbReference type="Gene3D" id="3.30.420.10">
    <property type="entry name" value="Ribonuclease H-like superfamily/Ribonuclease H"/>
    <property type="match status" value="1"/>
</dbReference>
<feature type="domain" description="Integrase catalytic" evidence="1">
    <location>
        <begin position="22"/>
        <end position="152"/>
    </location>
</feature>
<proteinExistence type="predicted"/>
<evidence type="ECO:0000313" key="2">
    <source>
        <dbReference type="EMBL" id="GBM94400.1"/>
    </source>
</evidence>
<reference evidence="2 3" key="1">
    <citation type="journal article" date="2019" name="Sci. Rep.">
        <title>Orb-weaving spider Araneus ventricosus genome elucidates the spidroin gene catalogue.</title>
        <authorList>
            <person name="Kono N."/>
            <person name="Nakamura H."/>
            <person name="Ohtoshi R."/>
            <person name="Moran D.A.P."/>
            <person name="Shinohara A."/>
            <person name="Yoshida Y."/>
            <person name="Fujiwara M."/>
            <person name="Mori M."/>
            <person name="Tomita M."/>
            <person name="Arakawa K."/>
        </authorList>
    </citation>
    <scope>NUCLEOTIDE SEQUENCE [LARGE SCALE GENOMIC DNA]</scope>
</reference>
<name>A0A4Y2JWH1_ARAVE</name>
<sequence length="152" mass="17178">MLKRVIHVNESEKSIDKMKVLLTLVPIISELFSKKTCGPLPTTLNGNRYLITAICVASKYLDAVSVPNIGSTSIIKAMIQMFSRMGFLEEMQTNQGTSFMSNLAIEFAEKFGIKVTRSPVHHLQSNPVERFHRSIKRILKVLCIEVAPEWEK</sequence>
<dbReference type="PANTHER" id="PTHR37984:SF15">
    <property type="entry name" value="INTEGRASE CATALYTIC DOMAIN-CONTAINING PROTEIN"/>
    <property type="match status" value="1"/>
</dbReference>
<comment type="caution">
    <text evidence="2">The sequence shown here is derived from an EMBL/GenBank/DDBJ whole genome shotgun (WGS) entry which is preliminary data.</text>
</comment>
<dbReference type="GO" id="GO:0015074">
    <property type="term" value="P:DNA integration"/>
    <property type="evidence" value="ECO:0007669"/>
    <property type="project" value="InterPro"/>
</dbReference>
<dbReference type="AlphaFoldDB" id="A0A4Y2JWH1"/>
<protein>
    <recommendedName>
        <fullName evidence="1">Integrase catalytic domain-containing protein</fullName>
    </recommendedName>
</protein>
<dbReference type="SUPFAM" id="SSF53098">
    <property type="entry name" value="Ribonuclease H-like"/>
    <property type="match status" value="1"/>
</dbReference>
<accession>A0A4Y2JWH1</accession>
<dbReference type="InterPro" id="IPR050951">
    <property type="entry name" value="Retrovirus_Pol_polyprotein"/>
</dbReference>
<keyword evidence="3" id="KW-1185">Reference proteome</keyword>
<evidence type="ECO:0000259" key="1">
    <source>
        <dbReference type="PROSITE" id="PS50994"/>
    </source>
</evidence>
<dbReference type="GO" id="GO:0003676">
    <property type="term" value="F:nucleic acid binding"/>
    <property type="evidence" value="ECO:0007669"/>
    <property type="project" value="InterPro"/>
</dbReference>
<dbReference type="InterPro" id="IPR001584">
    <property type="entry name" value="Integrase_cat-core"/>
</dbReference>
<dbReference type="OrthoDB" id="8195151at2759"/>
<dbReference type="PROSITE" id="PS50994">
    <property type="entry name" value="INTEGRASE"/>
    <property type="match status" value="1"/>
</dbReference>
<dbReference type="InterPro" id="IPR036397">
    <property type="entry name" value="RNaseH_sf"/>
</dbReference>
<gene>
    <name evidence="2" type="ORF">AVEN_266425_1</name>
</gene>
<organism evidence="2 3">
    <name type="scientific">Araneus ventricosus</name>
    <name type="common">Orbweaver spider</name>
    <name type="synonym">Epeira ventricosa</name>
    <dbReference type="NCBI Taxonomy" id="182803"/>
    <lineage>
        <taxon>Eukaryota</taxon>
        <taxon>Metazoa</taxon>
        <taxon>Ecdysozoa</taxon>
        <taxon>Arthropoda</taxon>
        <taxon>Chelicerata</taxon>
        <taxon>Arachnida</taxon>
        <taxon>Araneae</taxon>
        <taxon>Araneomorphae</taxon>
        <taxon>Entelegynae</taxon>
        <taxon>Araneoidea</taxon>
        <taxon>Araneidae</taxon>
        <taxon>Araneus</taxon>
    </lineage>
</organism>
<dbReference type="EMBL" id="BGPR01003965">
    <property type="protein sequence ID" value="GBM94400.1"/>
    <property type="molecule type" value="Genomic_DNA"/>
</dbReference>
<dbReference type="InterPro" id="IPR012337">
    <property type="entry name" value="RNaseH-like_sf"/>
</dbReference>
<evidence type="ECO:0000313" key="3">
    <source>
        <dbReference type="Proteomes" id="UP000499080"/>
    </source>
</evidence>
<dbReference type="PANTHER" id="PTHR37984">
    <property type="entry name" value="PROTEIN CBG26694"/>
    <property type="match status" value="1"/>
</dbReference>
<dbReference type="Proteomes" id="UP000499080">
    <property type="component" value="Unassembled WGS sequence"/>
</dbReference>